<dbReference type="Pfam" id="PF07470">
    <property type="entry name" value="Glyco_hydro_88"/>
    <property type="match status" value="1"/>
</dbReference>
<keyword evidence="3" id="KW-1185">Reference proteome</keyword>
<evidence type="ECO:0000313" key="3">
    <source>
        <dbReference type="Proteomes" id="UP000435036"/>
    </source>
</evidence>
<dbReference type="EMBL" id="WSQA01000001">
    <property type="protein sequence ID" value="MVZ60586.1"/>
    <property type="molecule type" value="Genomic_DNA"/>
</dbReference>
<name>A0A6N8KU49_9SPHI</name>
<accession>A0A6N8KU49</accession>
<reference evidence="2 3" key="1">
    <citation type="submission" date="2019-12" db="EMBL/GenBank/DDBJ databases">
        <authorList>
            <person name="Dong K."/>
        </authorList>
    </citation>
    <scope>NUCLEOTIDE SEQUENCE [LARGE SCALE GENOMIC DNA]</scope>
    <source>
        <strain evidence="2 3">JCM 31225</strain>
    </source>
</reference>
<dbReference type="Gene3D" id="1.50.10.10">
    <property type="match status" value="1"/>
</dbReference>
<proteinExistence type="predicted"/>
<dbReference type="Proteomes" id="UP000435036">
    <property type="component" value="Unassembled WGS sequence"/>
</dbReference>
<dbReference type="InterPro" id="IPR012341">
    <property type="entry name" value="6hp_glycosidase-like_sf"/>
</dbReference>
<evidence type="ECO:0000313" key="2">
    <source>
        <dbReference type="EMBL" id="MVZ60586.1"/>
    </source>
</evidence>
<dbReference type="InterPro" id="IPR008928">
    <property type="entry name" value="6-hairpin_glycosidase_sf"/>
</dbReference>
<evidence type="ECO:0000256" key="1">
    <source>
        <dbReference type="ARBA" id="ARBA00022801"/>
    </source>
</evidence>
<keyword evidence="1 2" id="KW-0378">Hydrolase</keyword>
<dbReference type="SUPFAM" id="SSF48208">
    <property type="entry name" value="Six-hairpin glycosidases"/>
    <property type="match status" value="1"/>
</dbReference>
<comment type="caution">
    <text evidence="2">The sequence shown here is derived from an EMBL/GenBank/DDBJ whole genome shotgun (WGS) entry which is preliminary data.</text>
</comment>
<dbReference type="InterPro" id="IPR052043">
    <property type="entry name" value="PolySaccharide_Degr_Enz"/>
</dbReference>
<protein>
    <submittedName>
        <fullName evidence="2">Glycoside hydrolase family 88 protein</fullName>
    </submittedName>
</protein>
<dbReference type="AlphaFoldDB" id="A0A6N8KU49"/>
<dbReference type="PANTHER" id="PTHR33886">
    <property type="entry name" value="UNSATURATED RHAMNOGALACTURONAN HYDROLASE (EUROFUNG)"/>
    <property type="match status" value="1"/>
</dbReference>
<organism evidence="2 3">
    <name type="scientific">Sphingobacterium humi</name>
    <dbReference type="NCBI Taxonomy" id="1796905"/>
    <lineage>
        <taxon>Bacteria</taxon>
        <taxon>Pseudomonadati</taxon>
        <taxon>Bacteroidota</taxon>
        <taxon>Sphingobacteriia</taxon>
        <taxon>Sphingobacteriales</taxon>
        <taxon>Sphingobacteriaceae</taxon>
        <taxon>Sphingobacterium</taxon>
    </lineage>
</organism>
<dbReference type="OrthoDB" id="6381507at2"/>
<sequence length="381" mass="44148">MLLLFPVLHTQAQDGRMSLYEQLAQSEMQRFPQLWQLDHGKRLYFAYSQGLGALAFWKLYEKTNNPVYYHYVEQWADTLINPKGEIYLYEPESFHLDFINPGKVLFPLYAKTGDKKYLLAIERLIRQLQEQPRTADGLFWHKGIYPNQVWLDGLYMASPFLVAYGNLTKDKSYYEEAVKQLLGAAKHLRDPKTGLYFHAWDALKEQAWANKQTGTSPNFWGRSIGWWFMALVDVLELLPADYPRRGELLKLTQDLAAVLPRYQDKDGLFWQVLDRPGEGKNYQEASVNSMFLYAYAKAVRLGYVPKEDKAMAEKILKGIQEKLLVRDAEGLWNLIQCNAVAGLGGKPYRDGSFDYYVNERIRENDIKATAPLIMGLMELNR</sequence>
<dbReference type="InterPro" id="IPR010905">
    <property type="entry name" value="Glyco_hydro_88"/>
</dbReference>
<dbReference type="GO" id="GO:0005975">
    <property type="term" value="P:carbohydrate metabolic process"/>
    <property type="evidence" value="ECO:0007669"/>
    <property type="project" value="InterPro"/>
</dbReference>
<gene>
    <name evidence="2" type="ORF">GQF63_00990</name>
</gene>
<dbReference type="PANTHER" id="PTHR33886:SF8">
    <property type="entry name" value="UNSATURATED RHAMNOGALACTURONAN HYDROLASE (EUROFUNG)"/>
    <property type="match status" value="1"/>
</dbReference>
<dbReference type="GO" id="GO:0016787">
    <property type="term" value="F:hydrolase activity"/>
    <property type="evidence" value="ECO:0007669"/>
    <property type="project" value="UniProtKB-KW"/>
</dbReference>